<reference evidence="11 12" key="1">
    <citation type="submission" date="2024-12" db="EMBL/GenBank/DDBJ databases">
        <title>The unique morphological basis and parallel evolutionary history of personate flowers in Penstemon.</title>
        <authorList>
            <person name="Depatie T.H."/>
            <person name="Wessinger C.A."/>
        </authorList>
    </citation>
    <scope>NUCLEOTIDE SEQUENCE [LARGE SCALE GENOMIC DNA]</scope>
    <source>
        <strain evidence="11">WTNN_2</strain>
        <tissue evidence="11">Leaf</tissue>
    </source>
</reference>
<evidence type="ECO:0000256" key="8">
    <source>
        <dbReference type="PROSITE-ProRule" id="PRU00175"/>
    </source>
</evidence>
<dbReference type="AlphaFoldDB" id="A0ABD3RNH8"/>
<gene>
    <name evidence="11" type="ORF">ACJIZ3_015741</name>
</gene>
<evidence type="ECO:0000313" key="12">
    <source>
        <dbReference type="Proteomes" id="UP001634393"/>
    </source>
</evidence>
<feature type="compositionally biased region" description="Basic and acidic residues" evidence="9">
    <location>
        <begin position="66"/>
        <end position="76"/>
    </location>
</feature>
<dbReference type="GO" id="GO:0008270">
    <property type="term" value="F:zinc ion binding"/>
    <property type="evidence" value="ECO:0007669"/>
    <property type="project" value="UniProtKB-KW"/>
</dbReference>
<dbReference type="SUPFAM" id="SSF57850">
    <property type="entry name" value="RING/U-box"/>
    <property type="match status" value="1"/>
</dbReference>
<dbReference type="EMBL" id="JBJXBP010000008">
    <property type="protein sequence ID" value="KAL3814473.1"/>
    <property type="molecule type" value="Genomic_DNA"/>
</dbReference>
<feature type="domain" description="RING-type" evidence="10">
    <location>
        <begin position="180"/>
        <end position="221"/>
    </location>
</feature>
<feature type="region of interest" description="Disordered" evidence="9">
    <location>
        <begin position="107"/>
        <end position="136"/>
    </location>
</feature>
<dbReference type="CDD" id="cd16667">
    <property type="entry name" value="RING-H2_RNF126-like"/>
    <property type="match status" value="1"/>
</dbReference>
<evidence type="ECO:0000256" key="3">
    <source>
        <dbReference type="ARBA" id="ARBA00022679"/>
    </source>
</evidence>
<accession>A0ABD3RNH8</accession>
<evidence type="ECO:0000259" key="10">
    <source>
        <dbReference type="PROSITE" id="PS50089"/>
    </source>
</evidence>
<feature type="region of interest" description="Disordered" evidence="9">
    <location>
        <begin position="61"/>
        <end position="89"/>
    </location>
</feature>
<keyword evidence="5 8" id="KW-0863">Zinc-finger</keyword>
<keyword evidence="6" id="KW-0833">Ubl conjugation pathway</keyword>
<protein>
    <recommendedName>
        <fullName evidence="2">RING-type E3 ubiquitin transferase</fullName>
        <ecNumber evidence="2">2.3.2.27</ecNumber>
    </recommendedName>
</protein>
<evidence type="ECO:0000313" key="11">
    <source>
        <dbReference type="EMBL" id="KAL3814473.1"/>
    </source>
</evidence>
<keyword evidence="3" id="KW-0808">Transferase</keyword>
<name>A0ABD3RNH8_9LAMI</name>
<evidence type="ECO:0000256" key="2">
    <source>
        <dbReference type="ARBA" id="ARBA00012483"/>
    </source>
</evidence>
<dbReference type="FunFam" id="3.30.40.10:FF:000022">
    <property type="entry name" value="E3 ubiquitin-protein ligase RING1-like"/>
    <property type="match status" value="1"/>
</dbReference>
<evidence type="ECO:0000256" key="4">
    <source>
        <dbReference type="ARBA" id="ARBA00022723"/>
    </source>
</evidence>
<dbReference type="PANTHER" id="PTHR15710:SF18">
    <property type="entry name" value="RING-TYPE E3 UBIQUITIN TRANSFERASE"/>
    <property type="match status" value="1"/>
</dbReference>
<dbReference type="Proteomes" id="UP001634393">
    <property type="component" value="Unassembled WGS sequence"/>
</dbReference>
<evidence type="ECO:0000256" key="6">
    <source>
        <dbReference type="ARBA" id="ARBA00022786"/>
    </source>
</evidence>
<dbReference type="Gene3D" id="3.30.40.10">
    <property type="entry name" value="Zinc/RING finger domain, C3HC4 (zinc finger)"/>
    <property type="match status" value="1"/>
</dbReference>
<evidence type="ECO:0000256" key="9">
    <source>
        <dbReference type="SAM" id="MobiDB-lite"/>
    </source>
</evidence>
<comment type="catalytic activity">
    <reaction evidence="1">
        <text>S-ubiquitinyl-[E2 ubiquitin-conjugating enzyme]-L-cysteine + [acceptor protein]-L-lysine = [E2 ubiquitin-conjugating enzyme]-L-cysteine + N(6)-ubiquitinyl-[acceptor protein]-L-lysine.</text>
        <dbReference type="EC" id="2.3.2.27"/>
    </reaction>
</comment>
<proteinExistence type="predicted"/>
<keyword evidence="7" id="KW-0862">Zinc</keyword>
<evidence type="ECO:0000256" key="7">
    <source>
        <dbReference type="ARBA" id="ARBA00022833"/>
    </source>
</evidence>
<comment type="caution">
    <text evidence="11">The sequence shown here is derived from an EMBL/GenBank/DDBJ whole genome shotgun (WGS) entry which is preliminary data.</text>
</comment>
<dbReference type="EC" id="2.3.2.27" evidence="2"/>
<evidence type="ECO:0000256" key="1">
    <source>
        <dbReference type="ARBA" id="ARBA00000900"/>
    </source>
</evidence>
<dbReference type="Pfam" id="PF13639">
    <property type="entry name" value="zf-RING_2"/>
    <property type="match status" value="1"/>
</dbReference>
<dbReference type="PROSITE" id="PS50089">
    <property type="entry name" value="ZF_RING_2"/>
    <property type="match status" value="1"/>
</dbReference>
<dbReference type="InterPro" id="IPR013083">
    <property type="entry name" value="Znf_RING/FYVE/PHD"/>
</dbReference>
<dbReference type="PANTHER" id="PTHR15710">
    <property type="entry name" value="E3 UBIQUITIN-PROTEIN LIGASE PRAJA"/>
    <property type="match status" value="1"/>
</dbReference>
<dbReference type="GO" id="GO:0061630">
    <property type="term" value="F:ubiquitin protein ligase activity"/>
    <property type="evidence" value="ECO:0007669"/>
    <property type="project" value="UniProtKB-EC"/>
</dbReference>
<keyword evidence="4" id="KW-0479">Metal-binding</keyword>
<dbReference type="InterPro" id="IPR001841">
    <property type="entry name" value="Znf_RING"/>
</dbReference>
<keyword evidence="12" id="KW-1185">Reference proteome</keyword>
<organism evidence="11 12">
    <name type="scientific">Penstemon smallii</name>
    <dbReference type="NCBI Taxonomy" id="265156"/>
    <lineage>
        <taxon>Eukaryota</taxon>
        <taxon>Viridiplantae</taxon>
        <taxon>Streptophyta</taxon>
        <taxon>Embryophyta</taxon>
        <taxon>Tracheophyta</taxon>
        <taxon>Spermatophyta</taxon>
        <taxon>Magnoliopsida</taxon>
        <taxon>eudicotyledons</taxon>
        <taxon>Gunneridae</taxon>
        <taxon>Pentapetalae</taxon>
        <taxon>asterids</taxon>
        <taxon>lamiids</taxon>
        <taxon>Lamiales</taxon>
        <taxon>Plantaginaceae</taxon>
        <taxon>Cheloneae</taxon>
        <taxon>Penstemon</taxon>
    </lineage>
</organism>
<dbReference type="SMART" id="SM00184">
    <property type="entry name" value="RING"/>
    <property type="match status" value="1"/>
</dbReference>
<sequence length="292" mass="34327">MSARRHGVIVNGVQRTRTYHYYWCRNCQRTIRTTTSNPVEILCPHCLGQIRYELDVSRPRPFLVDTRPEPSPRSRLLDQQQHNPGSERGTHQAWVLLQFIGRDEVPPRPIPPSENILPMQGNHPRRNFPLDDDDDHHHHFIQELTTQNDRPGPPPAPESTIDSLPIVELSSDHLKNDSHCPVCKDEFEVGVRVKELPCKHYYHSDCIVPWLQLHNTCPVCRHEVPGLSTSNNFQRHFREERNRMNSEEWRWVDLFTLRPFNLVLNWAQFCVDFLDERINASHGDSSWWHINL</sequence>
<evidence type="ECO:0000256" key="5">
    <source>
        <dbReference type="ARBA" id="ARBA00022771"/>
    </source>
</evidence>